<feature type="domain" description="Elongation factor P C-terminal" evidence="2">
    <location>
        <begin position="130"/>
        <end position="185"/>
    </location>
</feature>
<dbReference type="SUPFAM" id="SSF50249">
    <property type="entry name" value="Nucleic acid-binding proteins"/>
    <property type="match status" value="1"/>
</dbReference>
<dbReference type="GO" id="GO:0043043">
    <property type="term" value="P:peptide biosynthetic process"/>
    <property type="evidence" value="ECO:0007669"/>
    <property type="project" value="InterPro"/>
</dbReference>
<dbReference type="FunFam" id="2.40.50.140:FF:000004">
    <property type="entry name" value="Elongation factor P"/>
    <property type="match status" value="1"/>
</dbReference>
<protein>
    <recommendedName>
        <fullName evidence="2">Elongation factor P C-terminal domain-containing protein</fullName>
    </recommendedName>
</protein>
<gene>
    <name evidence="3" type="ORF">A3C82_01315</name>
</gene>
<dbReference type="SMART" id="SM00841">
    <property type="entry name" value="Elong-fact-P_C"/>
    <property type="match status" value="1"/>
</dbReference>
<dbReference type="InterPro" id="IPR020599">
    <property type="entry name" value="Transl_elong_fac_P/YeiP"/>
</dbReference>
<dbReference type="InterPro" id="IPR014722">
    <property type="entry name" value="Rib_uL2_dom2"/>
</dbReference>
<proteinExistence type="inferred from homology"/>
<dbReference type="Gene3D" id="2.40.50.140">
    <property type="entry name" value="Nucleic acid-binding proteins"/>
    <property type="match status" value="2"/>
</dbReference>
<dbReference type="GO" id="GO:0003746">
    <property type="term" value="F:translation elongation factor activity"/>
    <property type="evidence" value="ECO:0007669"/>
    <property type="project" value="TreeGrafter"/>
</dbReference>
<dbReference type="InterPro" id="IPR008991">
    <property type="entry name" value="Translation_prot_SH3-like_sf"/>
</dbReference>
<dbReference type="AlphaFoldDB" id="A0A1G2R1T3"/>
<comment type="caution">
    <text evidence="3">The sequence shown here is derived from an EMBL/GenBank/DDBJ whole genome shotgun (WGS) entry which is preliminary data.</text>
</comment>
<dbReference type="PANTHER" id="PTHR30053:SF12">
    <property type="entry name" value="ELONGATION FACTOR P (EF-P) FAMILY PROTEIN"/>
    <property type="match status" value="1"/>
</dbReference>
<reference evidence="3 4" key="1">
    <citation type="journal article" date="2016" name="Nat. Commun.">
        <title>Thousands of microbial genomes shed light on interconnected biogeochemical processes in an aquifer system.</title>
        <authorList>
            <person name="Anantharaman K."/>
            <person name="Brown C.T."/>
            <person name="Hug L.A."/>
            <person name="Sharon I."/>
            <person name="Castelle C.J."/>
            <person name="Probst A.J."/>
            <person name="Thomas B.C."/>
            <person name="Singh A."/>
            <person name="Wilkins M.J."/>
            <person name="Karaoz U."/>
            <person name="Brodie E.L."/>
            <person name="Williams K.H."/>
            <person name="Hubbard S.S."/>
            <person name="Banfield J.F."/>
        </authorList>
    </citation>
    <scope>NUCLEOTIDE SEQUENCE [LARGE SCALE GENOMIC DNA]</scope>
</reference>
<dbReference type="PANTHER" id="PTHR30053">
    <property type="entry name" value="ELONGATION FACTOR P"/>
    <property type="match status" value="1"/>
</dbReference>
<organism evidence="3 4">
    <name type="scientific">Candidatus Wildermuthbacteria bacterium RIFCSPHIGHO2_02_FULL_47_12</name>
    <dbReference type="NCBI Taxonomy" id="1802451"/>
    <lineage>
        <taxon>Bacteria</taxon>
        <taxon>Candidatus Wildermuthiibacteriota</taxon>
    </lineage>
</organism>
<dbReference type="STRING" id="1802451.A3C82_01315"/>
<accession>A0A1G2R1T3</accession>
<dbReference type="Pfam" id="PF09285">
    <property type="entry name" value="Elong-fact-P_C"/>
    <property type="match status" value="1"/>
</dbReference>
<dbReference type="PIRSF" id="PIRSF005901">
    <property type="entry name" value="EF-P"/>
    <property type="match status" value="1"/>
</dbReference>
<dbReference type="SUPFAM" id="SSF50104">
    <property type="entry name" value="Translation proteins SH3-like domain"/>
    <property type="match status" value="1"/>
</dbReference>
<evidence type="ECO:0000259" key="2">
    <source>
        <dbReference type="SMART" id="SM00841"/>
    </source>
</evidence>
<dbReference type="InterPro" id="IPR012340">
    <property type="entry name" value="NA-bd_OB-fold"/>
</dbReference>
<sequence length="190" mass="21187">MLTHNELKRGVQVIVDGEPYEVLEAAPLKMAMRRPVIQSRIKSLISGKTIDRNFQQGDVFQEADIEKFKAKFVYGHRGKYVFCQVDDPSKRFELTQDQVGEGMKFLKSNEIIDGLKFEGKIINISLPVKVQLKVTEAPPGLRGDSSKGGTKLVTLETGATIQTPLFIEEGDILEINTDTGEYSKRVGKGE</sequence>
<evidence type="ECO:0000256" key="1">
    <source>
        <dbReference type="ARBA" id="ARBA00009479"/>
    </source>
</evidence>
<dbReference type="EMBL" id="MHTW01000026">
    <property type="protein sequence ID" value="OHA66743.1"/>
    <property type="molecule type" value="Genomic_DNA"/>
</dbReference>
<dbReference type="GO" id="GO:0005829">
    <property type="term" value="C:cytosol"/>
    <property type="evidence" value="ECO:0007669"/>
    <property type="project" value="UniProtKB-ARBA"/>
</dbReference>
<dbReference type="CDD" id="cd05794">
    <property type="entry name" value="S1_EF-P_repeat_2"/>
    <property type="match status" value="1"/>
</dbReference>
<comment type="similarity">
    <text evidence="1">Belongs to the elongation factor P family.</text>
</comment>
<dbReference type="Pfam" id="PF08207">
    <property type="entry name" value="EFP_N"/>
    <property type="match status" value="1"/>
</dbReference>
<evidence type="ECO:0000313" key="3">
    <source>
        <dbReference type="EMBL" id="OHA66743.1"/>
    </source>
</evidence>
<dbReference type="Gene3D" id="2.30.30.30">
    <property type="match status" value="1"/>
</dbReference>
<dbReference type="InterPro" id="IPR015365">
    <property type="entry name" value="Elong-fact-P_C"/>
</dbReference>
<name>A0A1G2R1T3_9BACT</name>
<evidence type="ECO:0000313" key="4">
    <source>
        <dbReference type="Proteomes" id="UP000176901"/>
    </source>
</evidence>
<dbReference type="InterPro" id="IPR013185">
    <property type="entry name" value="Transl_elong_KOW-like"/>
</dbReference>
<dbReference type="Proteomes" id="UP000176901">
    <property type="component" value="Unassembled WGS sequence"/>
</dbReference>